<keyword evidence="5 7" id="KW-1133">Transmembrane helix</keyword>
<evidence type="ECO:0000256" key="7">
    <source>
        <dbReference type="SAM" id="Phobius"/>
    </source>
</evidence>
<keyword evidence="6 7" id="KW-0472">Membrane</keyword>
<evidence type="ECO:0000256" key="4">
    <source>
        <dbReference type="ARBA" id="ARBA00022692"/>
    </source>
</evidence>
<keyword evidence="4 7" id="KW-0812">Transmembrane</keyword>
<comment type="similarity">
    <text evidence="1">Belongs to the Lgt family.</text>
</comment>
<evidence type="ECO:0000313" key="8">
    <source>
        <dbReference type="EMBL" id="GAA3628151.1"/>
    </source>
</evidence>
<comment type="caution">
    <text evidence="8">The sequence shown here is derived from an EMBL/GenBank/DDBJ whole genome shotgun (WGS) entry which is preliminary data.</text>
</comment>
<dbReference type="RefSeq" id="WP_344736619.1">
    <property type="nucleotide sequence ID" value="NZ_BAAAYU010000001.1"/>
</dbReference>
<evidence type="ECO:0000256" key="1">
    <source>
        <dbReference type="ARBA" id="ARBA00007150"/>
    </source>
</evidence>
<dbReference type="Proteomes" id="UP001501697">
    <property type="component" value="Unassembled WGS sequence"/>
</dbReference>
<evidence type="ECO:0000256" key="6">
    <source>
        <dbReference type="ARBA" id="ARBA00023136"/>
    </source>
</evidence>
<keyword evidence="9" id="KW-1185">Reference proteome</keyword>
<gene>
    <name evidence="8" type="ORF">GCM10022200_08300</name>
</gene>
<name>A0ABP7AA92_9MICO</name>
<feature type="transmembrane region" description="Helical" evidence="7">
    <location>
        <begin position="85"/>
        <end position="103"/>
    </location>
</feature>
<evidence type="ECO:0000313" key="9">
    <source>
        <dbReference type="Proteomes" id="UP001501697"/>
    </source>
</evidence>
<proteinExistence type="inferred from homology"/>
<accession>A0ABP7AA92</accession>
<protein>
    <submittedName>
        <fullName evidence="8">Prolipoprotein diacylglyceryl transferase</fullName>
    </submittedName>
</protein>
<dbReference type="Pfam" id="PF01790">
    <property type="entry name" value="LGT"/>
    <property type="match status" value="1"/>
</dbReference>
<evidence type="ECO:0000256" key="5">
    <source>
        <dbReference type="ARBA" id="ARBA00022989"/>
    </source>
</evidence>
<feature type="transmembrane region" description="Helical" evidence="7">
    <location>
        <begin position="12"/>
        <end position="30"/>
    </location>
</feature>
<evidence type="ECO:0000256" key="2">
    <source>
        <dbReference type="ARBA" id="ARBA00022475"/>
    </source>
</evidence>
<evidence type="ECO:0000256" key="3">
    <source>
        <dbReference type="ARBA" id="ARBA00022679"/>
    </source>
</evidence>
<feature type="transmembrane region" description="Helical" evidence="7">
    <location>
        <begin position="42"/>
        <end position="65"/>
    </location>
</feature>
<dbReference type="InterPro" id="IPR001640">
    <property type="entry name" value="Lgt"/>
</dbReference>
<reference evidence="9" key="1">
    <citation type="journal article" date="2019" name="Int. J. Syst. Evol. Microbiol.">
        <title>The Global Catalogue of Microorganisms (GCM) 10K type strain sequencing project: providing services to taxonomists for standard genome sequencing and annotation.</title>
        <authorList>
            <consortium name="The Broad Institute Genomics Platform"/>
            <consortium name="The Broad Institute Genome Sequencing Center for Infectious Disease"/>
            <person name="Wu L."/>
            <person name="Ma J."/>
        </authorList>
    </citation>
    <scope>NUCLEOTIDE SEQUENCE [LARGE SCALE GENOMIC DNA]</scope>
    <source>
        <strain evidence="9">JCM 16544</strain>
    </source>
</reference>
<sequence>MIGLAAAGDGVVHAAFLALGILAGCAVFAWELRRRGLRDDRLWVIAGTCLAFGAVGSRLGTWWQFIDPAANEPLAQWWMDGNRSVLAGLVGAWIGVHVGKLITRYRSSTGDLFAPAVALSIAIGRIGCLLTELPGQPTGGQWGIVLTPEEAALLGGPAGVGLHPTYLYEALFQAGAFVVLWRLRDRLPHPGDLFVLYVASYAVFRFAVEFARANDQVWLGLTRPQWFLLAVLPLLLWRLSRVWRPASVSPTPTPSGGSDG</sequence>
<keyword evidence="3 8" id="KW-0808">Transferase</keyword>
<organism evidence="8 9">
    <name type="scientific">Microbacterium awajiense</name>
    <dbReference type="NCBI Taxonomy" id="415214"/>
    <lineage>
        <taxon>Bacteria</taxon>
        <taxon>Bacillati</taxon>
        <taxon>Actinomycetota</taxon>
        <taxon>Actinomycetes</taxon>
        <taxon>Micrococcales</taxon>
        <taxon>Microbacteriaceae</taxon>
        <taxon>Microbacterium</taxon>
    </lineage>
</organism>
<dbReference type="PANTHER" id="PTHR30589">
    <property type="entry name" value="PROLIPOPROTEIN DIACYLGLYCERYL TRANSFERASE"/>
    <property type="match status" value="1"/>
</dbReference>
<dbReference type="EMBL" id="BAAAYU010000001">
    <property type="protein sequence ID" value="GAA3628151.1"/>
    <property type="molecule type" value="Genomic_DNA"/>
</dbReference>
<keyword evidence="2" id="KW-1003">Cell membrane</keyword>
<dbReference type="PANTHER" id="PTHR30589:SF0">
    <property type="entry name" value="PHOSPHATIDYLGLYCEROL--PROLIPOPROTEIN DIACYLGLYCERYL TRANSFERASE"/>
    <property type="match status" value="1"/>
</dbReference>
<dbReference type="GO" id="GO:0016740">
    <property type="term" value="F:transferase activity"/>
    <property type="evidence" value="ECO:0007669"/>
    <property type="project" value="UniProtKB-KW"/>
</dbReference>